<keyword evidence="3" id="KW-1185">Reference proteome</keyword>
<proteinExistence type="predicted"/>
<accession>A0ABN6ZGI4</accession>
<protein>
    <recommendedName>
        <fullName evidence="1">Nudix hydrolase domain-containing protein</fullName>
    </recommendedName>
</protein>
<gene>
    <name evidence="2" type="ORF">T23_05780</name>
</gene>
<dbReference type="EMBL" id="AP028127">
    <property type="protein sequence ID" value="BEH90476.1"/>
    <property type="molecule type" value="Genomic_DNA"/>
</dbReference>
<dbReference type="Pfam" id="PF00293">
    <property type="entry name" value="NUDIX"/>
    <property type="match status" value="1"/>
</dbReference>
<dbReference type="PROSITE" id="PS51462">
    <property type="entry name" value="NUDIX"/>
    <property type="match status" value="1"/>
</dbReference>
<evidence type="ECO:0000313" key="3">
    <source>
        <dbReference type="Proteomes" id="UP001432099"/>
    </source>
</evidence>
<dbReference type="Proteomes" id="UP001432099">
    <property type="component" value="Chromosome"/>
</dbReference>
<feature type="domain" description="Nudix hydrolase" evidence="1">
    <location>
        <begin position="1"/>
        <end position="107"/>
    </location>
</feature>
<reference evidence="2" key="1">
    <citation type="journal article" date="2024" name="Int. J. Syst. Evol. Microbiol.">
        <title>Turicibacter faecis sp. nov., isolated from faeces of heart failure mouse model.</title>
        <authorList>
            <person name="Imamura Y."/>
            <person name="Motooka D."/>
            <person name="Nakajima Y."/>
            <person name="Ito S."/>
            <person name="Kitakaze M."/>
            <person name="Iida T."/>
            <person name="Nakamura S."/>
        </authorList>
    </citation>
    <scope>NUCLEOTIDE SEQUENCE</scope>
    <source>
        <strain evidence="2">TC023</strain>
    </source>
</reference>
<evidence type="ECO:0000259" key="1">
    <source>
        <dbReference type="PROSITE" id="PS51462"/>
    </source>
</evidence>
<sequence length="111" mass="12870">MPDELPHETAIREVYEESGLRVTLIDDQKKLGMTRVSQLNNPRYTLLENIGKEVENIDFIYFAIAESDRVKPQKGESRDLYWLSREEILNSSDMKEHIKIMALEALTAVKC</sequence>
<name>A0ABN6ZGI4_9FIRM</name>
<dbReference type="SUPFAM" id="SSF55811">
    <property type="entry name" value="Nudix"/>
    <property type="match status" value="1"/>
</dbReference>
<dbReference type="InterPro" id="IPR000086">
    <property type="entry name" value="NUDIX_hydrolase_dom"/>
</dbReference>
<organism evidence="2 3">
    <name type="scientific">Turicibacter faecis</name>
    <dbReference type="NCBI Taxonomy" id="2963365"/>
    <lineage>
        <taxon>Bacteria</taxon>
        <taxon>Bacillati</taxon>
        <taxon>Bacillota</taxon>
        <taxon>Erysipelotrichia</taxon>
        <taxon>Erysipelotrichales</taxon>
        <taxon>Turicibacteraceae</taxon>
        <taxon>Turicibacter</taxon>
    </lineage>
</organism>
<dbReference type="Gene3D" id="3.90.79.10">
    <property type="entry name" value="Nucleoside Triphosphate Pyrophosphohydrolase"/>
    <property type="match status" value="1"/>
</dbReference>
<evidence type="ECO:0000313" key="2">
    <source>
        <dbReference type="EMBL" id="BEH90476.1"/>
    </source>
</evidence>
<dbReference type="InterPro" id="IPR015797">
    <property type="entry name" value="NUDIX_hydrolase-like_dom_sf"/>
</dbReference>